<name>A0A238YWX5_9PROT</name>
<gene>
    <name evidence="2" type="ORF">SAMN05192560_0915</name>
</gene>
<evidence type="ECO:0000313" key="3">
    <source>
        <dbReference type="Proteomes" id="UP000198305"/>
    </source>
</evidence>
<dbReference type="AlphaFoldDB" id="A0A238YWX5"/>
<protein>
    <submittedName>
        <fullName evidence="2">Iron complex transport system substrate-binding protein</fullName>
    </submittedName>
</protein>
<dbReference type="PROSITE" id="PS50983">
    <property type="entry name" value="FE_B12_PBP"/>
    <property type="match status" value="1"/>
</dbReference>
<dbReference type="Proteomes" id="UP000198305">
    <property type="component" value="Unassembled WGS sequence"/>
</dbReference>
<dbReference type="PANTHER" id="PTHR30535:SF34">
    <property type="entry name" value="MOLYBDATE-BINDING PROTEIN MOLA"/>
    <property type="match status" value="1"/>
</dbReference>
<dbReference type="InterPro" id="IPR050902">
    <property type="entry name" value="ABC_Transporter_SBP"/>
</dbReference>
<proteinExistence type="predicted"/>
<evidence type="ECO:0000259" key="1">
    <source>
        <dbReference type="PROSITE" id="PS50983"/>
    </source>
</evidence>
<dbReference type="InterPro" id="IPR002491">
    <property type="entry name" value="ABC_transptr_periplasmic_BD"/>
</dbReference>
<evidence type="ECO:0000313" key="2">
    <source>
        <dbReference type="EMBL" id="SNR75776.1"/>
    </source>
</evidence>
<accession>A0A238YWX5</accession>
<dbReference type="SUPFAM" id="SSF53807">
    <property type="entry name" value="Helical backbone' metal receptor"/>
    <property type="match status" value="1"/>
</dbReference>
<dbReference type="EMBL" id="FZOA01000003">
    <property type="protein sequence ID" value="SNR75776.1"/>
    <property type="molecule type" value="Genomic_DNA"/>
</dbReference>
<keyword evidence="3" id="KW-1185">Reference proteome</keyword>
<feature type="domain" description="Fe/B12 periplasmic-binding" evidence="1">
    <location>
        <begin position="56"/>
        <end position="360"/>
    </location>
</feature>
<dbReference type="PANTHER" id="PTHR30535">
    <property type="entry name" value="VITAMIN B12-BINDING PROTEIN"/>
    <property type="match status" value="1"/>
</dbReference>
<organism evidence="2 3">
    <name type="scientific">Methylobacillus rhizosphaerae</name>
    <dbReference type="NCBI Taxonomy" id="551994"/>
    <lineage>
        <taxon>Bacteria</taxon>
        <taxon>Pseudomonadati</taxon>
        <taxon>Pseudomonadota</taxon>
        <taxon>Betaproteobacteria</taxon>
        <taxon>Nitrosomonadales</taxon>
        <taxon>Methylophilaceae</taxon>
        <taxon>Methylobacillus</taxon>
    </lineage>
</organism>
<dbReference type="Pfam" id="PF01497">
    <property type="entry name" value="Peripla_BP_2"/>
    <property type="match status" value="1"/>
</dbReference>
<sequence>MNDAHGMDQLMQTLWSRLAGGLLLALSMTSLYSQAAMQEITDLAGRKMPLPAKSDRILLGEGRTLPALAILDGQTLGRRIVGMPRDFEQLDPAGYTQYVQRFPELDKVAHTGRTTAESFSVEKAIALKPDVAVFGLEGHGPTPDNKEILAQLTAAGITVVFIDFRKDPLRNTARSMEVLGQVMHAPERAAAFVAEYRSQLARVEQKLAGFHGRKPSVFLENRVGLSEECCATMSHGLMGLMLEAGGGSNIAADLIPGEFGTLSLEYLMSHPPDLYIGTAIGSMQTLARMPMRIALGAGVDAKTARASLKHTLQRQGIASLPAVQQGRAYAIWHHFYSSPFNVVAVQVFAKWLHPELFQDMEPRQTLSMLYERFLPVPLDGEYWVALTPDQ</sequence>
<dbReference type="Gene3D" id="3.40.50.1980">
    <property type="entry name" value="Nitrogenase molybdenum iron protein domain"/>
    <property type="match status" value="2"/>
</dbReference>
<reference evidence="3" key="1">
    <citation type="submission" date="2017-06" db="EMBL/GenBank/DDBJ databases">
        <authorList>
            <person name="Varghese N."/>
            <person name="Submissions S."/>
        </authorList>
    </citation>
    <scope>NUCLEOTIDE SEQUENCE [LARGE SCALE GENOMIC DNA]</scope>
    <source>
        <strain evidence="3">Ca-68</strain>
    </source>
</reference>